<evidence type="ECO:0000259" key="1">
    <source>
        <dbReference type="PROSITE" id="PS51332"/>
    </source>
</evidence>
<gene>
    <name evidence="2" type="ORF">Mal48_47390</name>
</gene>
<dbReference type="InterPro" id="IPR003759">
    <property type="entry name" value="Cbl-bd_cap"/>
</dbReference>
<reference evidence="2 3" key="1">
    <citation type="submission" date="2019-02" db="EMBL/GenBank/DDBJ databases">
        <title>Deep-cultivation of Planctomycetes and their phenomic and genomic characterization uncovers novel biology.</title>
        <authorList>
            <person name="Wiegand S."/>
            <person name="Jogler M."/>
            <person name="Boedeker C."/>
            <person name="Pinto D."/>
            <person name="Vollmers J."/>
            <person name="Rivas-Marin E."/>
            <person name="Kohn T."/>
            <person name="Peeters S.H."/>
            <person name="Heuer A."/>
            <person name="Rast P."/>
            <person name="Oberbeckmann S."/>
            <person name="Bunk B."/>
            <person name="Jeske O."/>
            <person name="Meyerdierks A."/>
            <person name="Storesund J.E."/>
            <person name="Kallscheuer N."/>
            <person name="Luecker S."/>
            <person name="Lage O.M."/>
            <person name="Pohl T."/>
            <person name="Merkel B.J."/>
            <person name="Hornburger P."/>
            <person name="Mueller R.-W."/>
            <person name="Bruemmer F."/>
            <person name="Labrenz M."/>
            <person name="Spormann A.M."/>
            <person name="Op den Camp H."/>
            <person name="Overmann J."/>
            <person name="Amann R."/>
            <person name="Jetten M.S.M."/>
            <person name="Mascher T."/>
            <person name="Medema M.H."/>
            <person name="Devos D.P."/>
            <person name="Kaster A.-K."/>
            <person name="Ovreas L."/>
            <person name="Rohde M."/>
            <person name="Galperin M.Y."/>
            <person name="Jogler C."/>
        </authorList>
    </citation>
    <scope>NUCLEOTIDE SEQUENCE [LARGE SCALE GENOMIC DNA]</scope>
    <source>
        <strain evidence="2 3">Mal48</strain>
    </source>
</reference>
<dbReference type="OrthoDB" id="264258at2"/>
<protein>
    <recommendedName>
        <fullName evidence="1">B12-binding domain-containing protein</fullName>
    </recommendedName>
</protein>
<dbReference type="InterPro" id="IPR006158">
    <property type="entry name" value="Cobalamin-bd"/>
</dbReference>
<dbReference type="RefSeq" id="WP_145205070.1">
    <property type="nucleotide sequence ID" value="NZ_CP036267.1"/>
</dbReference>
<feature type="domain" description="B12-binding" evidence="1">
    <location>
        <begin position="165"/>
        <end position="294"/>
    </location>
</feature>
<dbReference type="Pfam" id="PF12728">
    <property type="entry name" value="HTH_17"/>
    <property type="match status" value="1"/>
</dbReference>
<dbReference type="Gene3D" id="1.10.1660.10">
    <property type="match status" value="1"/>
</dbReference>
<dbReference type="Gene3D" id="3.40.50.280">
    <property type="entry name" value="Cobalamin-binding domain"/>
    <property type="match status" value="1"/>
</dbReference>
<dbReference type="SUPFAM" id="SSF46955">
    <property type="entry name" value="Putative DNA-binding domain"/>
    <property type="match status" value="1"/>
</dbReference>
<dbReference type="PROSITE" id="PS51332">
    <property type="entry name" value="B12_BINDING"/>
    <property type="match status" value="1"/>
</dbReference>
<dbReference type="GO" id="GO:0046872">
    <property type="term" value="F:metal ion binding"/>
    <property type="evidence" value="ECO:0007669"/>
    <property type="project" value="InterPro"/>
</dbReference>
<keyword evidence="3" id="KW-1185">Reference proteome</keyword>
<dbReference type="InterPro" id="IPR041657">
    <property type="entry name" value="HTH_17"/>
</dbReference>
<proteinExistence type="predicted"/>
<dbReference type="SUPFAM" id="SSF52242">
    <property type="entry name" value="Cobalamin (vitamin B12)-binding domain"/>
    <property type="match status" value="1"/>
</dbReference>
<dbReference type="KEGG" id="tpol:Mal48_47390"/>
<name>A0A517QUZ6_9PLAN</name>
<dbReference type="CDD" id="cd04762">
    <property type="entry name" value="HTH_MerR-trunc"/>
    <property type="match status" value="1"/>
</dbReference>
<dbReference type="EMBL" id="CP036267">
    <property type="protein sequence ID" value="QDT35462.1"/>
    <property type="molecule type" value="Genomic_DNA"/>
</dbReference>
<dbReference type="InterPro" id="IPR036724">
    <property type="entry name" value="Cobalamin-bd_sf"/>
</dbReference>
<dbReference type="InterPro" id="IPR036594">
    <property type="entry name" value="Meth_synthase_dom"/>
</dbReference>
<dbReference type="Proteomes" id="UP000315724">
    <property type="component" value="Chromosome"/>
</dbReference>
<dbReference type="AlphaFoldDB" id="A0A517QUZ6"/>
<dbReference type="InterPro" id="IPR009061">
    <property type="entry name" value="DNA-bd_dom_put_sf"/>
</dbReference>
<evidence type="ECO:0000313" key="2">
    <source>
        <dbReference type="EMBL" id="QDT35462.1"/>
    </source>
</evidence>
<evidence type="ECO:0000313" key="3">
    <source>
        <dbReference type="Proteomes" id="UP000315724"/>
    </source>
</evidence>
<dbReference type="Gene3D" id="1.10.1240.10">
    <property type="entry name" value="Methionine synthase domain"/>
    <property type="match status" value="1"/>
</dbReference>
<sequence>MKELVSPRQVAQAIGASESSLKRWCDQGKIPTVYTAGGHRRIPVSGVLTFLRKAGMEIRSPEILGLPAATTGGGERKLHEEQARLLQALVRGEESVCVEVTLNLYLANYPMSLICDEVLAKSFEQIGEKWGCGDVAVYQERRSCELCHRVMHELRRSLPELPVDAPVAVGGTIDGDPYTLASAMAELVLRDLGFRAASLGNMLPFSSLAQALCETQPKLFWVSVSTIRDLDRFLEEFDRLSTLAFDNQVTLVVGGKGLTDDVRKQMKYSAFCDNFQHLAAVAKQVVTNSSQAGE</sequence>
<dbReference type="Pfam" id="PF02607">
    <property type="entry name" value="B12-binding_2"/>
    <property type="match status" value="1"/>
</dbReference>
<accession>A0A517QUZ6</accession>
<organism evidence="2 3">
    <name type="scientific">Thalassoglobus polymorphus</name>
    <dbReference type="NCBI Taxonomy" id="2527994"/>
    <lineage>
        <taxon>Bacteria</taxon>
        <taxon>Pseudomonadati</taxon>
        <taxon>Planctomycetota</taxon>
        <taxon>Planctomycetia</taxon>
        <taxon>Planctomycetales</taxon>
        <taxon>Planctomycetaceae</taxon>
        <taxon>Thalassoglobus</taxon>
    </lineage>
</organism>
<dbReference type="GO" id="GO:0031419">
    <property type="term" value="F:cobalamin binding"/>
    <property type="evidence" value="ECO:0007669"/>
    <property type="project" value="InterPro"/>
</dbReference>